<accession>E5Q3H2</accession>
<keyword evidence="2" id="KW-0687">Ribonucleoprotein</keyword>
<organism evidence="2">
    <name type="scientific">Plocamiocolax pulvinatus</name>
    <dbReference type="NCBI Taxonomy" id="35206"/>
    <lineage>
        <taxon>Eukaryota</taxon>
        <taxon>Rhodophyta</taxon>
        <taxon>Florideophyceae</taxon>
        <taxon>Rhodymeniophycidae</taxon>
        <taxon>Plocamiales</taxon>
        <taxon>Plocamiaceae</taxon>
        <taxon>Plocamiocolax</taxon>
    </lineage>
</organism>
<dbReference type="GO" id="GO:0005840">
    <property type="term" value="C:ribosome"/>
    <property type="evidence" value="ECO:0007669"/>
    <property type="project" value="UniProtKB-KW"/>
</dbReference>
<protein>
    <submittedName>
        <fullName evidence="2">Ribosomal protein L20</fullName>
    </submittedName>
</protein>
<reference evidence="2" key="1">
    <citation type="journal article" date="2010" name="Genome Biol. Evol.">
        <title>Red algae lose key mitochondrial genes in response to becoming parasitic.</title>
        <authorList>
            <person name="Hancock L."/>
            <person name="Goff L."/>
            <person name="Lane C."/>
        </authorList>
    </citation>
    <scope>NUCLEOTIDE SEQUENCE</scope>
</reference>
<keyword evidence="2" id="KW-0689">Ribosomal protein</keyword>
<keyword evidence="2" id="KW-0496">Mitochondrion</keyword>
<keyword evidence="1" id="KW-1133">Transmembrane helix</keyword>
<keyword evidence="1" id="KW-0472">Membrane</keyword>
<dbReference type="EMBL" id="HQ586061">
    <property type="protein sequence ID" value="ADR03255.1"/>
    <property type="molecule type" value="Genomic_DNA"/>
</dbReference>
<dbReference type="SUPFAM" id="SSF74731">
    <property type="entry name" value="Ribosomal protein L20"/>
    <property type="match status" value="1"/>
</dbReference>
<name>E5Q3H2_9FLOR</name>
<dbReference type="GeneID" id="10020789"/>
<dbReference type="InterPro" id="IPR035566">
    <property type="entry name" value="Ribosomal_protein_bL20_C"/>
</dbReference>
<gene>
    <name evidence="2" type="primary">rpl20</name>
    <name evidence="2" type="ORF">PPUL_45</name>
</gene>
<evidence type="ECO:0000256" key="1">
    <source>
        <dbReference type="SAM" id="Phobius"/>
    </source>
</evidence>
<dbReference type="AlphaFoldDB" id="E5Q3H2"/>
<proteinExistence type="predicted"/>
<feature type="transmembrane region" description="Helical" evidence="1">
    <location>
        <begin position="21"/>
        <end position="42"/>
    </location>
</feature>
<geneLocation type="mitochondrion" evidence="2"/>
<keyword evidence="1" id="KW-0812">Transmembrane</keyword>
<sequence>MKKEVFQTKSRKIKKRSKYKTYIQHLNFLSYFYYNLYIYFFFKKNLLLNRKILSNFYIKEIGSLISLQKWVFDYYVIEWGSKK</sequence>
<dbReference type="RefSeq" id="YP_004062239.1">
    <property type="nucleotide sequence ID" value="NC_014773.1"/>
</dbReference>
<evidence type="ECO:0000313" key="2">
    <source>
        <dbReference type="EMBL" id="ADR03255.1"/>
    </source>
</evidence>